<evidence type="ECO:0000313" key="2">
    <source>
        <dbReference type="Proteomes" id="UP000694844"/>
    </source>
</evidence>
<feature type="chain" id="PRO_5033995316" evidence="1">
    <location>
        <begin position="23"/>
        <end position="165"/>
    </location>
</feature>
<dbReference type="OrthoDB" id="6058646at2759"/>
<name>A0A8B8EU53_CRAVI</name>
<dbReference type="GeneID" id="111136720"/>
<dbReference type="Proteomes" id="UP000694844">
    <property type="component" value="Chromosome 5"/>
</dbReference>
<gene>
    <name evidence="3" type="primary">LOC111136720</name>
</gene>
<keyword evidence="2" id="KW-1185">Reference proteome</keyword>
<protein>
    <submittedName>
        <fullName evidence="3">Uncharacterized protein LOC111136720</fullName>
    </submittedName>
</protein>
<dbReference type="RefSeq" id="XP_022343505.1">
    <property type="nucleotide sequence ID" value="XM_022487797.1"/>
</dbReference>
<keyword evidence="1" id="KW-0732">Signal</keyword>
<dbReference type="KEGG" id="cvn:111136720"/>
<proteinExistence type="predicted"/>
<evidence type="ECO:0000313" key="3">
    <source>
        <dbReference type="RefSeq" id="XP_022343505.1"/>
    </source>
</evidence>
<feature type="signal peptide" evidence="1">
    <location>
        <begin position="1"/>
        <end position="22"/>
    </location>
</feature>
<dbReference type="AlphaFoldDB" id="A0A8B8EU53"/>
<accession>A0A8B8EU53</accession>
<organism evidence="2 3">
    <name type="scientific">Crassostrea virginica</name>
    <name type="common">Eastern oyster</name>
    <dbReference type="NCBI Taxonomy" id="6565"/>
    <lineage>
        <taxon>Eukaryota</taxon>
        <taxon>Metazoa</taxon>
        <taxon>Spiralia</taxon>
        <taxon>Lophotrochozoa</taxon>
        <taxon>Mollusca</taxon>
        <taxon>Bivalvia</taxon>
        <taxon>Autobranchia</taxon>
        <taxon>Pteriomorphia</taxon>
        <taxon>Ostreida</taxon>
        <taxon>Ostreoidea</taxon>
        <taxon>Ostreidae</taxon>
        <taxon>Crassostrea</taxon>
    </lineage>
</organism>
<evidence type="ECO:0000256" key="1">
    <source>
        <dbReference type="SAM" id="SignalP"/>
    </source>
</evidence>
<sequence>MGKYTGVFVLLSIFITFHETNSFLFAKKTAQCQPVGRPFYFGTTNIWCMSLFPKRVSRSVHRNPFGISHRWIWYDGHFLEFGTRPHAGINIRTTHPMVGDFCPMKWEKNPAGFSVLPVDCIIGCARNYERMFGKFSKTKNNCHMFTNRMAEILCHQTVCPHWCLG</sequence>
<reference evidence="3" key="1">
    <citation type="submission" date="2025-08" db="UniProtKB">
        <authorList>
            <consortium name="RefSeq"/>
        </authorList>
    </citation>
    <scope>IDENTIFICATION</scope>
    <source>
        <tissue evidence="3">Whole sample</tissue>
    </source>
</reference>